<dbReference type="NCBIfam" id="NF001484">
    <property type="entry name" value="PRK00331.1"/>
    <property type="match status" value="1"/>
</dbReference>
<dbReference type="InterPro" id="IPR046348">
    <property type="entry name" value="SIS_dom_sf"/>
</dbReference>
<comment type="subunit">
    <text evidence="10">Homodimer.</text>
</comment>
<evidence type="ECO:0000259" key="12">
    <source>
        <dbReference type="PROSITE" id="PS51464"/>
    </source>
</evidence>
<dbReference type="InterPro" id="IPR047084">
    <property type="entry name" value="GFAT_N"/>
</dbReference>
<dbReference type="CDD" id="cd05009">
    <property type="entry name" value="SIS_GlmS_GlmD_2"/>
    <property type="match status" value="1"/>
</dbReference>
<dbReference type="InterPro" id="IPR017932">
    <property type="entry name" value="GATase_2_dom"/>
</dbReference>
<dbReference type="EC" id="2.6.1.16" evidence="3 10"/>
<dbReference type="EMBL" id="UGTH01000001">
    <property type="protein sequence ID" value="SUB76219.1"/>
    <property type="molecule type" value="Genomic_DNA"/>
</dbReference>
<dbReference type="Pfam" id="PF13522">
    <property type="entry name" value="GATase_6"/>
    <property type="match status" value="1"/>
</dbReference>
<dbReference type="CDD" id="cd05008">
    <property type="entry name" value="SIS_GlmS_GlmD_1"/>
    <property type="match status" value="1"/>
</dbReference>
<name>A0A379DEB4_9FIRM</name>
<dbReference type="SUPFAM" id="SSF53697">
    <property type="entry name" value="SIS domain"/>
    <property type="match status" value="1"/>
</dbReference>
<dbReference type="GO" id="GO:0004360">
    <property type="term" value="F:glutamine-fructose-6-phosphate transaminase (isomerizing) activity"/>
    <property type="evidence" value="ECO:0007669"/>
    <property type="project" value="UniProtKB-UniRule"/>
</dbReference>
<comment type="subcellular location">
    <subcellularLocation>
        <location evidence="2 10">Cytoplasm</location>
    </subcellularLocation>
</comment>
<dbReference type="InterPro" id="IPR035490">
    <property type="entry name" value="GlmS/FrlB_SIS"/>
</dbReference>
<evidence type="ECO:0000313" key="13">
    <source>
        <dbReference type="EMBL" id="SUB76219.1"/>
    </source>
</evidence>
<dbReference type="GO" id="GO:0006002">
    <property type="term" value="P:fructose 6-phosphate metabolic process"/>
    <property type="evidence" value="ECO:0007669"/>
    <property type="project" value="TreeGrafter"/>
</dbReference>
<dbReference type="AlphaFoldDB" id="A0A379DEB4"/>
<dbReference type="PROSITE" id="PS51464">
    <property type="entry name" value="SIS"/>
    <property type="match status" value="2"/>
</dbReference>
<organism evidence="13 14">
    <name type="scientific">Peptoniphilus indolicus</name>
    <dbReference type="NCBI Taxonomy" id="33030"/>
    <lineage>
        <taxon>Bacteria</taxon>
        <taxon>Bacillati</taxon>
        <taxon>Bacillota</taxon>
        <taxon>Tissierellia</taxon>
        <taxon>Tissierellales</taxon>
        <taxon>Peptoniphilaceae</taxon>
        <taxon>Peptoniphilus</taxon>
    </lineage>
</organism>
<evidence type="ECO:0000256" key="2">
    <source>
        <dbReference type="ARBA" id="ARBA00004496"/>
    </source>
</evidence>
<evidence type="ECO:0000256" key="7">
    <source>
        <dbReference type="ARBA" id="ARBA00022679"/>
    </source>
</evidence>
<dbReference type="GO" id="GO:0005829">
    <property type="term" value="C:cytosol"/>
    <property type="evidence" value="ECO:0007669"/>
    <property type="project" value="TreeGrafter"/>
</dbReference>
<dbReference type="SUPFAM" id="SSF56235">
    <property type="entry name" value="N-terminal nucleophile aminohydrolases (Ntn hydrolases)"/>
    <property type="match status" value="1"/>
</dbReference>
<dbReference type="NCBIfam" id="TIGR01135">
    <property type="entry name" value="glmS"/>
    <property type="match status" value="1"/>
</dbReference>
<dbReference type="HAMAP" id="MF_00164">
    <property type="entry name" value="GlmS"/>
    <property type="match status" value="1"/>
</dbReference>
<dbReference type="Gene3D" id="3.40.50.10490">
    <property type="entry name" value="Glucose-6-phosphate isomerase like protein, domain 1"/>
    <property type="match status" value="2"/>
</dbReference>
<keyword evidence="7 10" id="KW-0808">Transferase</keyword>
<feature type="initiator methionine" description="Removed" evidence="10">
    <location>
        <position position="1"/>
    </location>
</feature>
<dbReference type="InterPro" id="IPR001347">
    <property type="entry name" value="SIS_dom"/>
</dbReference>
<dbReference type="Pfam" id="PF01380">
    <property type="entry name" value="SIS"/>
    <property type="match status" value="2"/>
</dbReference>
<keyword evidence="8" id="KW-0677">Repeat</keyword>
<dbReference type="InterPro" id="IPR035466">
    <property type="entry name" value="GlmS/AgaS_SIS"/>
</dbReference>
<feature type="active site" description="For Fru-6P isomerization activity" evidence="10">
    <location>
        <position position="602"/>
    </location>
</feature>
<feature type="domain" description="Glutamine amidotransferase type-2" evidence="11">
    <location>
        <begin position="2"/>
        <end position="217"/>
    </location>
</feature>
<dbReference type="GO" id="GO:0097367">
    <property type="term" value="F:carbohydrate derivative binding"/>
    <property type="evidence" value="ECO:0007669"/>
    <property type="project" value="InterPro"/>
</dbReference>
<sequence length="607" mass="66998">MCGIVGYCGDNSATKIILNGLEKLEYRGYDSAGISVIGIEEIKTLKRAGKLENLVKSVEESPFDGKVGIGHTRWATHGIPTETNAHPHLNKEGSISVVHNGIIENFVELKEKLTNEGYIFKSDTDTEVIAHLIDKFYEGNLLNALIRTLKELEGSYAICAIANDNPSELVAARNKSPLLLGVTPTGNIVASDAASIVEHTQQVVYLDDMEVVHLKIGKAPTIYNLNLDILEKPISKIDWDVEAASKEGFDHYMIKEIFEQEKTLSSTLDRLLKNNKIDLGENTFTKEEFESFENIYITSCGTALHAGQVGKFLIEKLIRKQVRDEIASEFAYSDPFVTDKTLVIVVSQSGETADTLNAIRLAKKRGATVYAITNVVGSTIAREADKVLYCHAGPEISVASTKAYTSQVVNLYLFTLDWALKVGKITSEELEHAINEIKKTPAIIKDLLKKSDIYKTVSQHIIDAESVYFIGRGVDYITSKEGSLKLKEISYIHSESFPAGELKHGTIALIEEGTKVFALATQRNLIDKMVSNIQEISARGAEVFAIGFYNEGLKKHTYQLIEIPEIDDLVAPLISIVPLQIIAYYASVLKGNDVDKPRNLAKSVTVE</sequence>
<evidence type="ECO:0000256" key="1">
    <source>
        <dbReference type="ARBA" id="ARBA00001031"/>
    </source>
</evidence>
<evidence type="ECO:0000256" key="9">
    <source>
        <dbReference type="ARBA" id="ARBA00022962"/>
    </source>
</evidence>
<dbReference type="PROSITE" id="PS51278">
    <property type="entry name" value="GATASE_TYPE_2"/>
    <property type="match status" value="1"/>
</dbReference>
<dbReference type="FunFam" id="3.60.20.10:FF:000006">
    <property type="entry name" value="Glutamine--fructose-6-phosphate aminotransferase [isomerizing]"/>
    <property type="match status" value="1"/>
</dbReference>
<evidence type="ECO:0000259" key="11">
    <source>
        <dbReference type="PROSITE" id="PS51278"/>
    </source>
</evidence>
<evidence type="ECO:0000256" key="3">
    <source>
        <dbReference type="ARBA" id="ARBA00012916"/>
    </source>
</evidence>
<dbReference type="GO" id="GO:0005975">
    <property type="term" value="P:carbohydrate metabolic process"/>
    <property type="evidence" value="ECO:0007669"/>
    <property type="project" value="UniProtKB-UniRule"/>
</dbReference>
<evidence type="ECO:0000256" key="6">
    <source>
        <dbReference type="ARBA" id="ARBA00022576"/>
    </source>
</evidence>
<dbReference type="Gene3D" id="3.60.20.10">
    <property type="entry name" value="Glutamine Phosphoribosylpyrophosphate, subunit 1, domain 1"/>
    <property type="match status" value="1"/>
</dbReference>
<evidence type="ECO:0000256" key="8">
    <source>
        <dbReference type="ARBA" id="ARBA00022737"/>
    </source>
</evidence>
<dbReference type="CDD" id="cd00714">
    <property type="entry name" value="GFAT"/>
    <property type="match status" value="1"/>
</dbReference>
<accession>A0A379DEB4</accession>
<feature type="domain" description="SIS" evidence="12">
    <location>
        <begin position="457"/>
        <end position="597"/>
    </location>
</feature>
<dbReference type="InterPro" id="IPR029055">
    <property type="entry name" value="Ntn_hydrolases_N"/>
</dbReference>
<dbReference type="GO" id="GO:0006487">
    <property type="term" value="P:protein N-linked glycosylation"/>
    <property type="evidence" value="ECO:0007669"/>
    <property type="project" value="TreeGrafter"/>
</dbReference>
<feature type="domain" description="SIS" evidence="12">
    <location>
        <begin position="285"/>
        <end position="424"/>
    </location>
</feature>
<comment type="catalytic activity">
    <reaction evidence="1 10">
        <text>D-fructose 6-phosphate + L-glutamine = D-glucosamine 6-phosphate + L-glutamate</text>
        <dbReference type="Rhea" id="RHEA:13237"/>
        <dbReference type="ChEBI" id="CHEBI:29985"/>
        <dbReference type="ChEBI" id="CHEBI:58359"/>
        <dbReference type="ChEBI" id="CHEBI:58725"/>
        <dbReference type="ChEBI" id="CHEBI:61527"/>
        <dbReference type="EC" id="2.6.1.16"/>
    </reaction>
</comment>
<keyword evidence="9" id="KW-0315">Glutamine amidotransferase</keyword>
<dbReference type="PANTHER" id="PTHR10937:SF0">
    <property type="entry name" value="GLUTAMINE--FRUCTOSE-6-PHOSPHATE TRANSAMINASE (ISOMERIZING)"/>
    <property type="match status" value="1"/>
</dbReference>
<evidence type="ECO:0000313" key="14">
    <source>
        <dbReference type="Proteomes" id="UP000254777"/>
    </source>
</evidence>
<dbReference type="PANTHER" id="PTHR10937">
    <property type="entry name" value="GLUCOSAMINE--FRUCTOSE-6-PHOSPHATE AMINOTRANSFERASE, ISOMERIZING"/>
    <property type="match status" value="1"/>
</dbReference>
<evidence type="ECO:0000256" key="10">
    <source>
        <dbReference type="HAMAP-Rule" id="MF_00164"/>
    </source>
</evidence>
<keyword evidence="6 10" id="KW-0032">Aminotransferase</keyword>
<dbReference type="FunFam" id="3.40.50.10490:FF:000001">
    <property type="entry name" value="Glutamine--fructose-6-phosphate aminotransferase [isomerizing]"/>
    <property type="match status" value="1"/>
</dbReference>
<gene>
    <name evidence="10 13" type="primary">glmS</name>
    <name evidence="13" type="ORF">NCTC11088_02034</name>
</gene>
<dbReference type="RefSeq" id="WP_004821772.1">
    <property type="nucleotide sequence ID" value="NZ_UGTH01000001.1"/>
</dbReference>
<protein>
    <recommendedName>
        <fullName evidence="4 10">Glutamine--fructose-6-phosphate aminotransferase [isomerizing]</fullName>
        <ecNumber evidence="3 10">2.6.1.16</ecNumber>
    </recommendedName>
    <alternativeName>
        <fullName evidence="10">D-fructose-6-phosphate amidotransferase</fullName>
    </alternativeName>
    <alternativeName>
        <fullName evidence="10">GFAT</fullName>
    </alternativeName>
    <alternativeName>
        <fullName evidence="10">Glucosamine-6-phosphate synthase</fullName>
    </alternativeName>
    <alternativeName>
        <fullName evidence="10">Hexosephosphate aminotransferase</fullName>
    </alternativeName>
    <alternativeName>
        <fullName evidence="10">L-glutamine--D-fructose-6-phosphate amidotransferase</fullName>
    </alternativeName>
</protein>
<dbReference type="GO" id="GO:0006047">
    <property type="term" value="P:UDP-N-acetylglucosamine metabolic process"/>
    <property type="evidence" value="ECO:0007669"/>
    <property type="project" value="TreeGrafter"/>
</dbReference>
<reference evidence="13 14" key="1">
    <citation type="submission" date="2018-06" db="EMBL/GenBank/DDBJ databases">
        <authorList>
            <consortium name="Pathogen Informatics"/>
            <person name="Doyle S."/>
        </authorList>
    </citation>
    <scope>NUCLEOTIDE SEQUENCE [LARGE SCALE GENOMIC DNA]</scope>
    <source>
        <strain evidence="13 14">NCTC11088</strain>
    </source>
</reference>
<evidence type="ECO:0000256" key="5">
    <source>
        <dbReference type="ARBA" id="ARBA00022490"/>
    </source>
</evidence>
<dbReference type="InterPro" id="IPR005855">
    <property type="entry name" value="GFAT"/>
</dbReference>
<dbReference type="Proteomes" id="UP000254777">
    <property type="component" value="Unassembled WGS sequence"/>
</dbReference>
<keyword evidence="5 10" id="KW-0963">Cytoplasm</keyword>
<proteinExistence type="inferred from homology"/>
<feature type="active site" description="Nucleophile; for GATase activity" evidence="10">
    <location>
        <position position="2"/>
    </location>
</feature>
<evidence type="ECO:0000256" key="4">
    <source>
        <dbReference type="ARBA" id="ARBA00016090"/>
    </source>
</evidence>
<comment type="function">
    <text evidence="10">Catalyzes the first step in hexosamine metabolism, converting fructose-6P into glucosamine-6P using glutamine as a nitrogen source.</text>
</comment>